<dbReference type="OrthoDB" id="9940726at2"/>
<evidence type="ECO:0000313" key="1">
    <source>
        <dbReference type="EMBL" id="RKN61355.1"/>
    </source>
</evidence>
<accession>A0A3B0AK62</accession>
<organism evidence="1 2">
    <name type="scientific">Streptomyces klenkii</name>
    <dbReference type="NCBI Taxonomy" id="1420899"/>
    <lineage>
        <taxon>Bacteria</taxon>
        <taxon>Bacillati</taxon>
        <taxon>Actinomycetota</taxon>
        <taxon>Actinomycetes</taxon>
        <taxon>Kitasatosporales</taxon>
        <taxon>Streptomycetaceae</taxon>
        <taxon>Streptomyces</taxon>
    </lineage>
</organism>
<evidence type="ECO:0000313" key="2">
    <source>
        <dbReference type="Proteomes" id="UP000270343"/>
    </source>
</evidence>
<protein>
    <submittedName>
        <fullName evidence="1">Uncharacterized protein</fullName>
    </submittedName>
</protein>
<dbReference type="RefSeq" id="WP_120759471.1">
    <property type="nucleotide sequence ID" value="NZ_RBAM01000025.1"/>
</dbReference>
<dbReference type="Proteomes" id="UP000270343">
    <property type="component" value="Unassembled WGS sequence"/>
</dbReference>
<comment type="caution">
    <text evidence="1">The sequence shown here is derived from an EMBL/GenBank/DDBJ whole genome shotgun (WGS) entry which is preliminary data.</text>
</comment>
<dbReference type="EMBL" id="RBAM01000025">
    <property type="protein sequence ID" value="RKN61355.1"/>
    <property type="molecule type" value="Genomic_DNA"/>
</dbReference>
<sequence length="145" mass="15618">MSTAYDRMAVLLGGNESGRHVEMAEDLAGKLRDALRHAHAHWASLRSTDRLAARTAARDLDLLDSQAVAGGATLQLSLPIGRSITVTLGEEDFRSPKEGWPTVHSDSELLDATISGADHAAIKDALDTITEVLTARLREDAFETD</sequence>
<reference evidence="1 2" key="1">
    <citation type="journal article" date="2015" name="Antonie Van Leeuwenhoek">
        <title>Streptomyces klenkii sp. nov., isolated from deep marine sediment.</title>
        <authorList>
            <person name="Veyisoglu A."/>
            <person name="Sahin N."/>
        </authorList>
    </citation>
    <scope>NUCLEOTIDE SEQUENCE [LARGE SCALE GENOMIC DNA]</scope>
    <source>
        <strain evidence="1 2">KCTC 29202</strain>
    </source>
</reference>
<gene>
    <name evidence="1" type="ORF">D7231_32210</name>
</gene>
<proteinExistence type="predicted"/>
<name>A0A3B0AK62_9ACTN</name>
<dbReference type="AlphaFoldDB" id="A0A3B0AK62"/>
<keyword evidence="2" id="KW-1185">Reference proteome</keyword>